<name>A0A1B7T983_9ASCO</name>
<dbReference type="EMBL" id="LXPE01000164">
    <property type="protein sequence ID" value="OBA25273.1"/>
    <property type="molecule type" value="Genomic_DNA"/>
</dbReference>
<dbReference type="OrthoDB" id="3972929at2759"/>
<accession>A0A1B7T983</accession>
<evidence type="ECO:0000313" key="2">
    <source>
        <dbReference type="Proteomes" id="UP000092321"/>
    </source>
</evidence>
<comment type="caution">
    <text evidence="1">The sequence shown here is derived from an EMBL/GenBank/DDBJ whole genome shotgun (WGS) entry which is preliminary data.</text>
</comment>
<evidence type="ECO:0000313" key="1">
    <source>
        <dbReference type="EMBL" id="OBA25273.1"/>
    </source>
</evidence>
<proteinExistence type="predicted"/>
<dbReference type="Proteomes" id="UP000092321">
    <property type="component" value="Unassembled WGS sequence"/>
</dbReference>
<sequence length="263" mass="31046">MSQSNNPDLTHNELLKNNNTFISNEDILDSLSNLQDQYAKNIRQHLYSTYILRKVLKQNNNTMVHLPKRVSFWPRKVTADMLKERLAYDYTNETDDFSVVSNSNETIESNNSNNDNIYSLMNSEIMARFQSKVFEKLREKDENFTDEDFLKFLDSKILPQQNMISESILTKFEAILRSMNYEFVANKRKAITYKNVLRNSRPIYEEDVYTDKYEAFVLKCEKLFSKKIIDDNYVSNRFKIHGDIIISDDNEEEEEEGEADITN</sequence>
<gene>
    <name evidence="1" type="ORF">HANVADRAFT_54020</name>
</gene>
<organism evidence="1 2">
    <name type="scientific">Hanseniaspora valbyensis NRRL Y-1626</name>
    <dbReference type="NCBI Taxonomy" id="766949"/>
    <lineage>
        <taxon>Eukaryota</taxon>
        <taxon>Fungi</taxon>
        <taxon>Dikarya</taxon>
        <taxon>Ascomycota</taxon>
        <taxon>Saccharomycotina</taxon>
        <taxon>Saccharomycetes</taxon>
        <taxon>Saccharomycodales</taxon>
        <taxon>Saccharomycodaceae</taxon>
        <taxon>Hanseniaspora</taxon>
    </lineage>
</organism>
<reference evidence="2" key="1">
    <citation type="journal article" date="2016" name="Proc. Natl. Acad. Sci. U.S.A.">
        <title>Comparative genomics of biotechnologically important yeasts.</title>
        <authorList>
            <person name="Riley R."/>
            <person name="Haridas S."/>
            <person name="Wolfe K.H."/>
            <person name="Lopes M.R."/>
            <person name="Hittinger C.T."/>
            <person name="Goeker M."/>
            <person name="Salamov A.A."/>
            <person name="Wisecaver J.H."/>
            <person name="Long T.M."/>
            <person name="Calvey C.H."/>
            <person name="Aerts A.L."/>
            <person name="Barry K.W."/>
            <person name="Choi C."/>
            <person name="Clum A."/>
            <person name="Coughlan A.Y."/>
            <person name="Deshpande S."/>
            <person name="Douglass A.P."/>
            <person name="Hanson S.J."/>
            <person name="Klenk H.-P."/>
            <person name="LaButti K.M."/>
            <person name="Lapidus A."/>
            <person name="Lindquist E.A."/>
            <person name="Lipzen A.M."/>
            <person name="Meier-Kolthoff J.P."/>
            <person name="Ohm R.A."/>
            <person name="Otillar R.P."/>
            <person name="Pangilinan J.L."/>
            <person name="Peng Y."/>
            <person name="Rokas A."/>
            <person name="Rosa C.A."/>
            <person name="Scheuner C."/>
            <person name="Sibirny A.A."/>
            <person name="Slot J.C."/>
            <person name="Stielow J.B."/>
            <person name="Sun H."/>
            <person name="Kurtzman C.P."/>
            <person name="Blackwell M."/>
            <person name="Grigoriev I.V."/>
            <person name="Jeffries T.W."/>
        </authorList>
    </citation>
    <scope>NUCLEOTIDE SEQUENCE [LARGE SCALE GENOMIC DNA]</scope>
    <source>
        <strain evidence="2">NRRL Y-1626</strain>
    </source>
</reference>
<dbReference type="AlphaFoldDB" id="A0A1B7T983"/>
<keyword evidence="2" id="KW-1185">Reference proteome</keyword>
<protein>
    <submittedName>
        <fullName evidence="1">Uncharacterized protein</fullName>
    </submittedName>
</protein>